<organism evidence="2 3">
    <name type="scientific">Marmota monax</name>
    <name type="common">Woodchuck</name>
    <dbReference type="NCBI Taxonomy" id="9995"/>
    <lineage>
        <taxon>Eukaryota</taxon>
        <taxon>Metazoa</taxon>
        <taxon>Chordata</taxon>
        <taxon>Craniata</taxon>
        <taxon>Vertebrata</taxon>
        <taxon>Euteleostomi</taxon>
        <taxon>Mammalia</taxon>
        <taxon>Eutheria</taxon>
        <taxon>Euarchontoglires</taxon>
        <taxon>Glires</taxon>
        <taxon>Rodentia</taxon>
        <taxon>Sciuromorpha</taxon>
        <taxon>Sciuridae</taxon>
        <taxon>Xerinae</taxon>
        <taxon>Marmotini</taxon>
        <taxon>Marmota</taxon>
    </lineage>
</organism>
<feature type="compositionally biased region" description="Low complexity" evidence="1">
    <location>
        <begin position="124"/>
        <end position="133"/>
    </location>
</feature>
<reference evidence="2" key="1">
    <citation type="submission" date="2020-08" db="EMBL/GenBank/DDBJ databases">
        <authorList>
            <person name="Shumante A."/>
            <person name="Zimin A.V."/>
            <person name="Puiu D."/>
            <person name="Salzberg S.L."/>
        </authorList>
    </citation>
    <scope>NUCLEOTIDE SEQUENCE</scope>
    <source>
        <strain evidence="2">WC2-LM</strain>
        <tissue evidence="2">Liver</tissue>
    </source>
</reference>
<dbReference type="Proteomes" id="UP000662637">
    <property type="component" value="Unassembled WGS sequence"/>
</dbReference>
<accession>A0A834UTA1</accession>
<name>A0A834UTA1_MARMO</name>
<feature type="compositionally biased region" description="Gly residues" evidence="1">
    <location>
        <begin position="32"/>
        <end position="41"/>
    </location>
</feature>
<feature type="region of interest" description="Disordered" evidence="1">
    <location>
        <begin position="1"/>
        <end position="41"/>
    </location>
</feature>
<evidence type="ECO:0000313" key="3">
    <source>
        <dbReference type="Proteomes" id="UP000662637"/>
    </source>
</evidence>
<comment type="caution">
    <text evidence="2">The sequence shown here is derived from an EMBL/GenBank/DDBJ whole genome shotgun (WGS) entry which is preliminary data.</text>
</comment>
<evidence type="ECO:0000256" key="1">
    <source>
        <dbReference type="SAM" id="MobiDB-lite"/>
    </source>
</evidence>
<evidence type="ECO:0000313" key="2">
    <source>
        <dbReference type="EMBL" id="KAF7471042.1"/>
    </source>
</evidence>
<feature type="region of interest" description="Disordered" evidence="1">
    <location>
        <begin position="121"/>
        <end position="140"/>
    </location>
</feature>
<feature type="region of interest" description="Disordered" evidence="1">
    <location>
        <begin position="64"/>
        <end position="102"/>
    </location>
</feature>
<dbReference type="EMBL" id="WJEC01006881">
    <property type="protein sequence ID" value="KAF7471042.1"/>
    <property type="molecule type" value="Genomic_DNA"/>
</dbReference>
<protein>
    <submittedName>
        <fullName evidence="2">Uncharacterized protein</fullName>
    </submittedName>
</protein>
<feature type="compositionally biased region" description="Gly residues" evidence="1">
    <location>
        <begin position="1"/>
        <end position="11"/>
    </location>
</feature>
<proteinExistence type="predicted"/>
<feature type="compositionally biased region" description="Low complexity" evidence="1">
    <location>
        <begin position="19"/>
        <end position="31"/>
    </location>
</feature>
<sequence>MAECGRGGAAGGALPTSPGPALGAKGALKAGAGEGGGGGGGLLGHGRARYDSGGVSNGDCSLGVSGEEARASPARGPRGVALAPTPSPASCPHTRESKQGGLPRRSSIIKVGGRRALIAHPQPSLGSVSPFSSGGSGGGRGLKGSQLLTGIMMHGCLEWLNRDWMQMAFGKNGEVIPNVRGSCAHTSPAQLGAVTSPRIGLE</sequence>
<gene>
    <name evidence="2" type="ORF">GHT09_017720</name>
</gene>
<dbReference type="AlphaFoldDB" id="A0A834UTA1"/>